<name>A0ACC0MEA8_RHOML</name>
<evidence type="ECO:0000313" key="1">
    <source>
        <dbReference type="EMBL" id="KAI8539305.1"/>
    </source>
</evidence>
<sequence>MERWGGLQKKALLEADVLATGVWALHSLFPRIPAVFDICRLFSRILAVCFELFGCSGSVGARKTGSYCRGKGYIWSYQIKTSQRYAYEQIYHASSLCLDEYAKARSVGPSDKKEEIRGKESLCTEIGLDRSKVEIAEARAPESCSVAADCGHLCGTSGDCVNGVCTCGGGSQEELDVVEAAMSELSCFDNRYCQTRCSPVCYSKFCVEGKCQSWAIKARITLLGAKTIFDYALEIDAGFTTPRLHDLNINQSSNWSTPRAGTIKLNTDGCWYESNGKARFGGLFRDAKGDWILRFFGKINCGSSIEAGLWGIYKGLQIILEKSLQNVQIELDAMLAVNLINDENPGSHAQSVIIHKALGLLVRTDTTLNHVYRTANQCADHLAHMGIEQDKDLIVAVDILISLREFLIKDGLNI</sequence>
<dbReference type="EMBL" id="CM046396">
    <property type="protein sequence ID" value="KAI8539305.1"/>
    <property type="molecule type" value="Genomic_DNA"/>
</dbReference>
<gene>
    <name evidence="1" type="ORF">RHMOL_Rhmol09G0171400</name>
</gene>
<evidence type="ECO:0000313" key="2">
    <source>
        <dbReference type="Proteomes" id="UP001062846"/>
    </source>
</evidence>
<proteinExistence type="predicted"/>
<protein>
    <submittedName>
        <fullName evidence="1">Uncharacterized protein</fullName>
    </submittedName>
</protein>
<dbReference type="Proteomes" id="UP001062846">
    <property type="component" value="Chromosome 9"/>
</dbReference>
<organism evidence="1 2">
    <name type="scientific">Rhododendron molle</name>
    <name type="common">Chinese azalea</name>
    <name type="synonym">Azalea mollis</name>
    <dbReference type="NCBI Taxonomy" id="49168"/>
    <lineage>
        <taxon>Eukaryota</taxon>
        <taxon>Viridiplantae</taxon>
        <taxon>Streptophyta</taxon>
        <taxon>Embryophyta</taxon>
        <taxon>Tracheophyta</taxon>
        <taxon>Spermatophyta</taxon>
        <taxon>Magnoliopsida</taxon>
        <taxon>eudicotyledons</taxon>
        <taxon>Gunneridae</taxon>
        <taxon>Pentapetalae</taxon>
        <taxon>asterids</taxon>
        <taxon>Ericales</taxon>
        <taxon>Ericaceae</taxon>
        <taxon>Ericoideae</taxon>
        <taxon>Rhodoreae</taxon>
        <taxon>Rhododendron</taxon>
    </lineage>
</organism>
<comment type="caution">
    <text evidence="1">The sequence shown here is derived from an EMBL/GenBank/DDBJ whole genome shotgun (WGS) entry which is preliminary data.</text>
</comment>
<keyword evidence="2" id="KW-1185">Reference proteome</keyword>
<accession>A0ACC0MEA8</accession>
<reference evidence="1" key="1">
    <citation type="submission" date="2022-02" db="EMBL/GenBank/DDBJ databases">
        <title>Plant Genome Project.</title>
        <authorList>
            <person name="Zhang R.-G."/>
        </authorList>
    </citation>
    <scope>NUCLEOTIDE SEQUENCE</scope>
    <source>
        <strain evidence="1">AT1</strain>
    </source>
</reference>